<dbReference type="RefSeq" id="WP_025067265.1">
    <property type="nucleotide sequence ID" value="NZ_CAUVPN010000030.1"/>
</dbReference>
<evidence type="ECO:0000313" key="3">
    <source>
        <dbReference type="Proteomes" id="UP000255469"/>
    </source>
</evidence>
<feature type="chain" id="PRO_5017077596" description="Lipocalin-like domain-containing protein" evidence="1">
    <location>
        <begin position="23"/>
        <end position="330"/>
    </location>
</feature>
<evidence type="ECO:0000256" key="1">
    <source>
        <dbReference type="SAM" id="SignalP"/>
    </source>
</evidence>
<dbReference type="EMBL" id="UGTM01000002">
    <property type="protein sequence ID" value="SUB94240.1"/>
    <property type="molecule type" value="Genomic_DNA"/>
</dbReference>
<accession>A0A379EDB4</accession>
<protein>
    <recommendedName>
        <fullName evidence="4">Lipocalin-like domain-containing protein</fullName>
    </recommendedName>
</protein>
<keyword evidence="1" id="KW-0732">Signal</keyword>
<evidence type="ECO:0000313" key="2">
    <source>
        <dbReference type="EMBL" id="SUB94240.1"/>
    </source>
</evidence>
<feature type="signal peptide" evidence="1">
    <location>
        <begin position="1"/>
        <end position="22"/>
    </location>
</feature>
<dbReference type="Proteomes" id="UP000255469">
    <property type="component" value="Unassembled WGS sequence"/>
</dbReference>
<dbReference type="AlphaFoldDB" id="A0A379EDB4"/>
<proteinExistence type="predicted"/>
<organism evidence="2 3">
    <name type="scientific">Prevotella denticola</name>
    <dbReference type="NCBI Taxonomy" id="28129"/>
    <lineage>
        <taxon>Bacteria</taxon>
        <taxon>Pseudomonadati</taxon>
        <taxon>Bacteroidota</taxon>
        <taxon>Bacteroidia</taxon>
        <taxon>Bacteroidales</taxon>
        <taxon>Prevotellaceae</taxon>
        <taxon>Prevotella</taxon>
    </lineage>
</organism>
<reference evidence="2 3" key="1">
    <citation type="submission" date="2018-06" db="EMBL/GenBank/DDBJ databases">
        <authorList>
            <consortium name="Pathogen Informatics"/>
            <person name="Doyle S."/>
        </authorList>
    </citation>
    <scope>NUCLEOTIDE SEQUENCE [LARGE SCALE GENOMIC DNA]</scope>
    <source>
        <strain evidence="2 3">NCTC13067</strain>
    </source>
</reference>
<gene>
    <name evidence="2" type="ORF">NCTC13067_02102</name>
</gene>
<name>A0A379EDB4_9BACT</name>
<evidence type="ECO:0008006" key="4">
    <source>
        <dbReference type="Google" id="ProtNLM"/>
    </source>
</evidence>
<sequence>MRKKTACFLAAMLFTTSMYAMKEITGEFQPWDGNSVVNGNTLNFLGDWNGMTFKFFDDEGCVYEGGLDLSGYDVIVLKMSDTSCMFKMKVEYTDGTKQQDSWGTEAAAQPGALIAAVPLNSAHKDMVKDFFIQNAKYPGTITIDKIYACTSAEYAQLLAENKAAKFNLTLKKIEEGGGSSYNPDTHTITIESDGSHRGWYFDSEYRDFSAFKSFVADFQTSSAGELCVEYDDNTSTSAPFEAGTPNVSVTLGSGKNKLRQVYVKGNAGATYVLKEAYFSSEGPATGISGYQSVQNDQGTEYYSLDGKRQTVPRRGIMIQKKNGVTKKIAR</sequence>